<evidence type="ECO:0000259" key="8">
    <source>
        <dbReference type="PROSITE" id="PS51864"/>
    </source>
</evidence>
<keyword evidence="3 7" id="KW-0378">Hydrolase</keyword>
<dbReference type="GO" id="GO:0004222">
    <property type="term" value="F:metalloendopeptidase activity"/>
    <property type="evidence" value="ECO:0007669"/>
    <property type="project" value="UniProtKB-UniRule"/>
</dbReference>
<dbReference type="PANTHER" id="PTHR10127:SF780">
    <property type="entry name" value="METALLOENDOPEPTIDASE"/>
    <property type="match status" value="1"/>
</dbReference>
<dbReference type="WBParaSite" id="SRAE_0000079600.1">
    <property type="protein sequence ID" value="SRAE_0000079600.1"/>
    <property type="gene ID" value="WBGene00256555"/>
</dbReference>
<evidence type="ECO:0000256" key="6">
    <source>
        <dbReference type="PROSITE-ProRule" id="PRU01211"/>
    </source>
</evidence>
<dbReference type="PROSITE" id="PS51864">
    <property type="entry name" value="ASTACIN"/>
    <property type="match status" value="1"/>
</dbReference>
<dbReference type="InterPro" id="IPR024079">
    <property type="entry name" value="MetalloPept_cat_dom_sf"/>
</dbReference>
<organism evidence="9">
    <name type="scientific">Strongyloides ratti</name>
    <name type="common">Parasitic roundworm</name>
    <dbReference type="NCBI Taxonomy" id="34506"/>
    <lineage>
        <taxon>Eukaryota</taxon>
        <taxon>Metazoa</taxon>
        <taxon>Ecdysozoa</taxon>
        <taxon>Nematoda</taxon>
        <taxon>Chromadorea</taxon>
        <taxon>Rhabditida</taxon>
        <taxon>Tylenchina</taxon>
        <taxon>Panagrolaimomorpha</taxon>
        <taxon>Strongyloidoidea</taxon>
        <taxon>Strongyloididae</taxon>
        <taxon>Strongyloides</taxon>
    </lineage>
</organism>
<dbReference type="AlphaFoldDB" id="A0A090L0Q6"/>
<evidence type="ECO:0000313" key="11">
    <source>
        <dbReference type="WBParaSite" id="SRAE_0000079600.1"/>
    </source>
</evidence>
<evidence type="ECO:0000313" key="12">
    <source>
        <dbReference type="WormBase" id="SRAE_0000079600"/>
    </source>
</evidence>
<dbReference type="SUPFAM" id="SSF55486">
    <property type="entry name" value="Metalloproteases ('zincins'), catalytic domain"/>
    <property type="match status" value="1"/>
</dbReference>
<dbReference type="Proteomes" id="UP000035682">
    <property type="component" value="Unplaced"/>
</dbReference>
<evidence type="ECO:0000256" key="2">
    <source>
        <dbReference type="ARBA" id="ARBA00022723"/>
    </source>
</evidence>
<dbReference type="RefSeq" id="XP_024500889.1">
    <property type="nucleotide sequence ID" value="XM_024646742.1"/>
</dbReference>
<evidence type="ECO:0000256" key="7">
    <source>
        <dbReference type="RuleBase" id="RU361183"/>
    </source>
</evidence>
<reference evidence="9" key="2">
    <citation type="submission" date="2014-09" db="EMBL/GenBank/DDBJ databases">
        <authorList>
            <person name="Aslett A.Martin."/>
        </authorList>
    </citation>
    <scope>NUCLEOTIDE SEQUENCE</scope>
    <source>
        <strain evidence="9">ED321 Heterogonic</strain>
    </source>
</reference>
<dbReference type="Pfam" id="PF01400">
    <property type="entry name" value="Astacin"/>
    <property type="match status" value="1"/>
</dbReference>
<name>A0A090L0Q6_STRRB</name>
<dbReference type="GeneID" id="36374051"/>
<evidence type="ECO:0000256" key="5">
    <source>
        <dbReference type="ARBA" id="ARBA00023049"/>
    </source>
</evidence>
<dbReference type="EC" id="3.4.24.-" evidence="7"/>
<feature type="domain" description="Peptidase M12A" evidence="8">
    <location>
        <begin position="34"/>
        <end position="238"/>
    </location>
</feature>
<dbReference type="Gene3D" id="3.40.390.10">
    <property type="entry name" value="Collagenase (Catalytic Domain)"/>
    <property type="match status" value="1"/>
</dbReference>
<accession>A0A090L0Q6</accession>
<dbReference type="OrthoDB" id="5819035at2759"/>
<evidence type="ECO:0000313" key="10">
    <source>
        <dbReference type="Proteomes" id="UP000035682"/>
    </source>
</evidence>
<dbReference type="InterPro" id="IPR001506">
    <property type="entry name" value="Peptidase_M12A"/>
</dbReference>
<keyword evidence="5 7" id="KW-0482">Metalloprotease</keyword>
<dbReference type="WormBase" id="SRAE_0000079600">
    <property type="protein sequence ID" value="SRP04902"/>
    <property type="gene ID" value="WBGene00256555"/>
</dbReference>
<reference evidence="10" key="1">
    <citation type="submission" date="2014-09" db="EMBL/GenBank/DDBJ databases">
        <authorList>
            <person name="Martin A.A."/>
        </authorList>
    </citation>
    <scope>NUCLEOTIDE SEQUENCE</scope>
    <source>
        <strain evidence="10">ED321</strain>
    </source>
</reference>
<reference evidence="11" key="3">
    <citation type="submission" date="2020-12" db="UniProtKB">
        <authorList>
            <consortium name="WormBaseParasite"/>
        </authorList>
    </citation>
    <scope>IDENTIFICATION</scope>
</reference>
<comment type="cofactor">
    <cofactor evidence="7">
        <name>Zn(2+)</name>
        <dbReference type="ChEBI" id="CHEBI:29105"/>
    </cofactor>
    <text evidence="7">Binds 1 zinc ion per subunit.</text>
</comment>
<evidence type="ECO:0000256" key="4">
    <source>
        <dbReference type="ARBA" id="ARBA00022833"/>
    </source>
</evidence>
<dbReference type="PRINTS" id="PR00480">
    <property type="entry name" value="ASTACIN"/>
</dbReference>
<feature type="signal peptide" evidence="7">
    <location>
        <begin position="1"/>
        <end position="18"/>
    </location>
</feature>
<sequence length="401" mass="47309">MILIYILILLINIYPIRPFETFDIQKNNFRNKRAALRNPTRLWKEKIIYYKISAALKVNTNLKNVFEEISKRSCLDFKEIDEYDNSVEKKCFFLKIDTNNYGTHFGKKLDTQQCQFIYFDNKNVSNVELMRWVFYGLGFDFEHNRPDRDDYFLIHKNNIQKKFLPYVKKRSKRIVNTFGIDINPKNIMTLRENEYAINPSKKTFERTYVKEDNRFSFDLLTHKDTFLINKHYCEKRCNPSFMCVFGGTPDYHNCDKCFCPGSLGGKYCQLLSSEVTPKCMFSDLKATRAGDGFNKYLAYDCDFSITSAPGTIIELSYYFYDESIPLDYNCHNDNGYVEIKLERDKSSPGIILCYFGKKGTFYSEDNYVIVHMRGVIKSRVVRLMYKEVDPNEVSKGKIERT</sequence>
<feature type="chain" id="PRO_5015017692" description="Metalloendopeptidase" evidence="7">
    <location>
        <begin position="19"/>
        <end position="401"/>
    </location>
</feature>
<keyword evidence="10" id="KW-1185">Reference proteome</keyword>
<evidence type="ECO:0000256" key="3">
    <source>
        <dbReference type="ARBA" id="ARBA00022801"/>
    </source>
</evidence>
<evidence type="ECO:0000313" key="9">
    <source>
        <dbReference type="EMBL" id="CEF61682.2"/>
    </source>
</evidence>
<dbReference type="PANTHER" id="PTHR10127">
    <property type="entry name" value="DISCOIDIN, CUB, EGF, LAMININ , AND ZINC METALLOPROTEASE DOMAIN CONTAINING"/>
    <property type="match status" value="1"/>
</dbReference>
<dbReference type="GO" id="GO:0046872">
    <property type="term" value="F:metal ion binding"/>
    <property type="evidence" value="ECO:0007669"/>
    <property type="project" value="UniProtKB-KW"/>
</dbReference>
<proteinExistence type="predicted"/>
<dbReference type="EMBL" id="LN609458">
    <property type="protein sequence ID" value="CEF61682.2"/>
    <property type="molecule type" value="Genomic_DNA"/>
</dbReference>
<protein>
    <recommendedName>
        <fullName evidence="7">Metalloendopeptidase</fullName>
        <ecNumber evidence="7">3.4.24.-</ecNumber>
    </recommendedName>
</protein>
<keyword evidence="2 7" id="KW-0479">Metal-binding</keyword>
<keyword evidence="4 7" id="KW-0862">Zinc</keyword>
<dbReference type="GO" id="GO:0006508">
    <property type="term" value="P:proteolysis"/>
    <property type="evidence" value="ECO:0007669"/>
    <property type="project" value="UniProtKB-KW"/>
</dbReference>
<keyword evidence="7" id="KW-0732">Signal</keyword>
<dbReference type="CTD" id="36374051"/>
<keyword evidence="1 7" id="KW-0645">Protease</keyword>
<gene>
    <name evidence="9 11 12" type="ORF">SRAE_0000079600</name>
</gene>
<evidence type="ECO:0000256" key="1">
    <source>
        <dbReference type="ARBA" id="ARBA00022670"/>
    </source>
</evidence>
<comment type="caution">
    <text evidence="6">Lacks conserved residue(s) required for the propagation of feature annotation.</text>
</comment>